<evidence type="ECO:0000313" key="2">
    <source>
        <dbReference type="Proteomes" id="UP001445472"/>
    </source>
</evidence>
<proteinExistence type="predicted"/>
<dbReference type="EMBL" id="JBEPBX010000014">
    <property type="protein sequence ID" value="MER6615196.1"/>
    <property type="molecule type" value="Genomic_DNA"/>
</dbReference>
<reference evidence="1 2" key="1">
    <citation type="submission" date="2024-06" db="EMBL/GenBank/DDBJ databases">
        <title>The Natural Products Discovery Center: Release of the First 8490 Sequenced Strains for Exploring Actinobacteria Biosynthetic Diversity.</title>
        <authorList>
            <person name="Kalkreuter E."/>
            <person name="Kautsar S.A."/>
            <person name="Yang D."/>
            <person name="Bader C.D."/>
            <person name="Teijaro C.N."/>
            <person name="Fluegel L."/>
            <person name="Davis C.M."/>
            <person name="Simpson J.R."/>
            <person name="Lauterbach L."/>
            <person name="Steele A.D."/>
            <person name="Gui C."/>
            <person name="Meng S."/>
            <person name="Li G."/>
            <person name="Viehrig K."/>
            <person name="Ye F."/>
            <person name="Su P."/>
            <person name="Kiefer A.F."/>
            <person name="Nichols A."/>
            <person name="Cepeda A.J."/>
            <person name="Yan W."/>
            <person name="Fan B."/>
            <person name="Jiang Y."/>
            <person name="Adhikari A."/>
            <person name="Zheng C.-J."/>
            <person name="Schuster L."/>
            <person name="Cowan T.M."/>
            <person name="Smanski M.J."/>
            <person name="Chevrette M.G."/>
            <person name="De Carvalho L.P.S."/>
            <person name="Shen B."/>
        </authorList>
    </citation>
    <scope>NUCLEOTIDE SEQUENCE [LARGE SCALE GENOMIC DNA]</scope>
    <source>
        <strain evidence="1 2">NPDC000837</strain>
    </source>
</reference>
<comment type="caution">
    <text evidence="1">The sequence shown here is derived from an EMBL/GenBank/DDBJ whole genome shotgun (WGS) entry which is preliminary data.</text>
</comment>
<keyword evidence="2" id="KW-1185">Reference proteome</keyword>
<gene>
    <name evidence="1" type="ORF">ABT276_17865</name>
</gene>
<organism evidence="1 2">
    <name type="scientific">Streptomyces xantholiticus</name>
    <dbReference type="NCBI Taxonomy" id="68285"/>
    <lineage>
        <taxon>Bacteria</taxon>
        <taxon>Bacillati</taxon>
        <taxon>Actinomycetota</taxon>
        <taxon>Actinomycetes</taxon>
        <taxon>Kitasatosporales</taxon>
        <taxon>Streptomycetaceae</taxon>
        <taxon>Streptomyces</taxon>
    </lineage>
</organism>
<accession>A0ABV1UWS0</accession>
<name>A0ABV1UWS0_9ACTN</name>
<dbReference type="RefSeq" id="WP_351976820.1">
    <property type="nucleotide sequence ID" value="NZ_JBEPBX010000014.1"/>
</dbReference>
<sequence length="199" mass="23002">MGVSIEVLIVDWAHIEAAPPDERADLLEEAAFGQDAWPNADEGWTWPTRPAADWYASYEFSRTLGSYKPHLWAGERWERLRDFANPQLRGMLDRFTSVLFWHGLEYMEDIDAEQVPERSSPWPVNTLMWSSPIEAAELKLLWECVSPQLEVLREPFDRHVARPEGWINDFDSFVTFLEGWNEVVTAAHARGWGIVGLRC</sequence>
<dbReference type="Proteomes" id="UP001445472">
    <property type="component" value="Unassembled WGS sequence"/>
</dbReference>
<evidence type="ECO:0000313" key="1">
    <source>
        <dbReference type="EMBL" id="MER6615196.1"/>
    </source>
</evidence>
<protein>
    <submittedName>
        <fullName evidence="1">Uncharacterized protein</fullName>
    </submittedName>
</protein>